<evidence type="ECO:0000313" key="1">
    <source>
        <dbReference type="EMBL" id="EER09536.1"/>
    </source>
</evidence>
<gene>
    <name evidence="1" type="ORF">Pmar_PMAR020949</name>
</gene>
<protein>
    <submittedName>
        <fullName evidence="1">Uncharacterized protein</fullName>
    </submittedName>
</protein>
<name>C5L157_PERM5</name>
<keyword evidence="2" id="KW-1185">Reference proteome</keyword>
<feature type="non-terminal residue" evidence="1">
    <location>
        <position position="55"/>
    </location>
</feature>
<dbReference type="EMBL" id="GG678225">
    <property type="protein sequence ID" value="EER09536.1"/>
    <property type="molecule type" value="Genomic_DNA"/>
</dbReference>
<sequence>MYFSATSFAKLNVPFYLKLYLATTIIAFVKGERNLVKAARRLIVNACLSSFVMTG</sequence>
<evidence type="ECO:0000313" key="2">
    <source>
        <dbReference type="Proteomes" id="UP000007800"/>
    </source>
</evidence>
<reference evidence="1 2" key="1">
    <citation type="submission" date="2008-07" db="EMBL/GenBank/DDBJ databases">
        <authorList>
            <person name="El-Sayed N."/>
            <person name="Caler E."/>
            <person name="Inman J."/>
            <person name="Amedeo P."/>
            <person name="Hass B."/>
            <person name="Wortman J."/>
        </authorList>
    </citation>
    <scope>NUCLEOTIDE SEQUENCE [LARGE SCALE GENOMIC DNA]</scope>
    <source>
        <strain evidence="2">ATCC 50983 / TXsc</strain>
    </source>
</reference>
<accession>C5L157</accession>
<dbReference type="AlphaFoldDB" id="C5L157"/>
<dbReference type="RefSeq" id="XP_002777741.1">
    <property type="nucleotide sequence ID" value="XM_002777695.1"/>
</dbReference>
<dbReference type="InParanoid" id="C5L157"/>
<dbReference type="Proteomes" id="UP000007800">
    <property type="component" value="Unassembled WGS sequence"/>
</dbReference>
<proteinExistence type="predicted"/>
<organism evidence="2">
    <name type="scientific">Perkinsus marinus (strain ATCC 50983 / TXsc)</name>
    <dbReference type="NCBI Taxonomy" id="423536"/>
    <lineage>
        <taxon>Eukaryota</taxon>
        <taxon>Sar</taxon>
        <taxon>Alveolata</taxon>
        <taxon>Perkinsozoa</taxon>
        <taxon>Perkinsea</taxon>
        <taxon>Perkinsida</taxon>
        <taxon>Perkinsidae</taxon>
        <taxon>Perkinsus</taxon>
    </lineage>
</organism>
<dbReference type="GeneID" id="9052435"/>